<dbReference type="GO" id="GO:0005886">
    <property type="term" value="C:plasma membrane"/>
    <property type="evidence" value="ECO:0007669"/>
    <property type="project" value="UniProtKB-SubCell"/>
</dbReference>
<evidence type="ECO:0000256" key="1">
    <source>
        <dbReference type="ARBA" id="ARBA00004429"/>
    </source>
</evidence>
<evidence type="ECO:0000256" key="6">
    <source>
        <dbReference type="ARBA" id="ARBA00022989"/>
    </source>
</evidence>
<keyword evidence="5 9" id="KW-0812">Transmembrane</keyword>
<evidence type="ECO:0000256" key="2">
    <source>
        <dbReference type="ARBA" id="ARBA00022448"/>
    </source>
</evidence>
<organism evidence="11 12">
    <name type="scientific">Alginatibacterium sediminis</name>
    <dbReference type="NCBI Taxonomy" id="2164068"/>
    <lineage>
        <taxon>Bacteria</taxon>
        <taxon>Pseudomonadati</taxon>
        <taxon>Pseudomonadota</taxon>
        <taxon>Gammaproteobacteria</taxon>
        <taxon>Alteromonadales</taxon>
        <taxon>Alteromonadaceae</taxon>
        <taxon>Alginatibacterium</taxon>
    </lineage>
</organism>
<feature type="transmembrane region" description="Helical" evidence="9">
    <location>
        <begin position="12"/>
        <end position="34"/>
    </location>
</feature>
<dbReference type="OrthoDB" id="9791324at2"/>
<evidence type="ECO:0000259" key="10">
    <source>
        <dbReference type="Pfam" id="PF04290"/>
    </source>
</evidence>
<keyword evidence="7 9" id="KW-0472">Membrane</keyword>
<dbReference type="PANTHER" id="PTHR35011">
    <property type="entry name" value="2,3-DIKETO-L-GULONATE TRAP TRANSPORTER SMALL PERMEASE PROTEIN YIAM"/>
    <property type="match status" value="1"/>
</dbReference>
<evidence type="ECO:0000256" key="8">
    <source>
        <dbReference type="ARBA" id="ARBA00038436"/>
    </source>
</evidence>
<feature type="transmembrane region" description="Helical" evidence="9">
    <location>
        <begin position="46"/>
        <end position="62"/>
    </location>
</feature>
<accession>A0A420ELK1</accession>
<sequence>MINKLHKLEENLISLILVSMTLLVFWEVIMRFVFNAGIHWSQEVTLYLSAWLVLLGASWGIREGAHIGVDAFVKLLPDPLHRLLSLVAIFLCLVYCTLFLYGSWVYLAKMKSVGIEMEDLPVQKWQAMSVLIIGFALLSLRFFELAWRVYTGKQLGFHLADEAKESMHLIDDTKQD</sequence>
<proteinExistence type="inferred from homology"/>
<comment type="subunit">
    <text evidence="9">The complex comprises the extracytoplasmic solute receptor protein and the two transmembrane proteins.</text>
</comment>
<feature type="transmembrane region" description="Helical" evidence="9">
    <location>
        <begin position="125"/>
        <end position="143"/>
    </location>
</feature>
<dbReference type="Pfam" id="PF04290">
    <property type="entry name" value="DctQ"/>
    <property type="match status" value="1"/>
</dbReference>
<evidence type="ECO:0000256" key="3">
    <source>
        <dbReference type="ARBA" id="ARBA00022475"/>
    </source>
</evidence>
<dbReference type="GO" id="GO:0022857">
    <property type="term" value="F:transmembrane transporter activity"/>
    <property type="evidence" value="ECO:0007669"/>
    <property type="project" value="UniProtKB-UniRule"/>
</dbReference>
<keyword evidence="6 9" id="KW-1133">Transmembrane helix</keyword>
<feature type="transmembrane region" description="Helical" evidence="9">
    <location>
        <begin position="83"/>
        <end position="105"/>
    </location>
</feature>
<comment type="similarity">
    <text evidence="8 9">Belongs to the TRAP transporter small permease family.</text>
</comment>
<evidence type="ECO:0000256" key="5">
    <source>
        <dbReference type="ARBA" id="ARBA00022692"/>
    </source>
</evidence>
<keyword evidence="2 9" id="KW-0813">Transport</keyword>
<protein>
    <recommendedName>
        <fullName evidence="9">TRAP transporter small permease protein</fullName>
    </recommendedName>
</protein>
<gene>
    <name evidence="11" type="ORF">DBZ36_01480</name>
</gene>
<evidence type="ECO:0000313" key="12">
    <source>
        <dbReference type="Proteomes" id="UP000286482"/>
    </source>
</evidence>
<comment type="caution">
    <text evidence="11">The sequence shown here is derived from an EMBL/GenBank/DDBJ whole genome shotgun (WGS) entry which is preliminary data.</text>
</comment>
<dbReference type="InterPro" id="IPR055348">
    <property type="entry name" value="DctQ"/>
</dbReference>
<dbReference type="EMBL" id="RAQO01000002">
    <property type="protein sequence ID" value="RKF21563.1"/>
    <property type="molecule type" value="Genomic_DNA"/>
</dbReference>
<evidence type="ECO:0000256" key="7">
    <source>
        <dbReference type="ARBA" id="ARBA00023136"/>
    </source>
</evidence>
<feature type="domain" description="Tripartite ATP-independent periplasmic transporters DctQ component" evidence="10">
    <location>
        <begin position="20"/>
        <end position="150"/>
    </location>
</feature>
<reference evidence="11 12" key="1">
    <citation type="submission" date="2018-09" db="EMBL/GenBank/DDBJ databases">
        <authorList>
            <person name="Wang Z."/>
        </authorList>
    </citation>
    <scope>NUCLEOTIDE SEQUENCE [LARGE SCALE GENOMIC DNA]</scope>
    <source>
        <strain evidence="11 12">ALS 81</strain>
    </source>
</reference>
<comment type="subcellular location">
    <subcellularLocation>
        <location evidence="1 9">Cell inner membrane</location>
        <topology evidence="1 9">Multi-pass membrane protein</topology>
    </subcellularLocation>
</comment>
<dbReference type="PANTHER" id="PTHR35011:SF2">
    <property type="entry name" value="2,3-DIKETO-L-GULONATE TRAP TRANSPORTER SMALL PERMEASE PROTEIN YIAM"/>
    <property type="match status" value="1"/>
</dbReference>
<keyword evidence="12" id="KW-1185">Reference proteome</keyword>
<keyword evidence="4 9" id="KW-0997">Cell inner membrane</keyword>
<evidence type="ECO:0000256" key="9">
    <source>
        <dbReference type="RuleBase" id="RU369079"/>
    </source>
</evidence>
<dbReference type="AlphaFoldDB" id="A0A420ELK1"/>
<evidence type="ECO:0000256" key="4">
    <source>
        <dbReference type="ARBA" id="ARBA00022519"/>
    </source>
</evidence>
<comment type="function">
    <text evidence="9">Part of the tripartite ATP-independent periplasmic (TRAP) transport system.</text>
</comment>
<evidence type="ECO:0000313" key="11">
    <source>
        <dbReference type="EMBL" id="RKF21563.1"/>
    </source>
</evidence>
<dbReference type="Proteomes" id="UP000286482">
    <property type="component" value="Unassembled WGS sequence"/>
</dbReference>
<keyword evidence="3" id="KW-1003">Cell membrane</keyword>
<dbReference type="InterPro" id="IPR007387">
    <property type="entry name" value="TRAP_DctQ"/>
</dbReference>
<name>A0A420ELK1_9ALTE</name>
<dbReference type="GO" id="GO:0015740">
    <property type="term" value="P:C4-dicarboxylate transport"/>
    <property type="evidence" value="ECO:0007669"/>
    <property type="project" value="TreeGrafter"/>
</dbReference>